<organism evidence="5 6">
    <name type="scientific">Roseisolibacter agri</name>
    <dbReference type="NCBI Taxonomy" id="2014610"/>
    <lineage>
        <taxon>Bacteria</taxon>
        <taxon>Pseudomonadati</taxon>
        <taxon>Gemmatimonadota</taxon>
        <taxon>Gemmatimonadia</taxon>
        <taxon>Gemmatimonadales</taxon>
        <taxon>Gemmatimonadaceae</taxon>
        <taxon>Roseisolibacter</taxon>
    </lineage>
</organism>
<dbReference type="AlphaFoldDB" id="A0AA37Q490"/>
<dbReference type="InterPro" id="IPR011990">
    <property type="entry name" value="TPR-like_helical_dom_sf"/>
</dbReference>
<name>A0AA37Q490_9BACT</name>
<dbReference type="Gene3D" id="1.25.40.10">
    <property type="entry name" value="Tetratricopeptide repeat domain"/>
    <property type="match status" value="1"/>
</dbReference>
<dbReference type="EMBL" id="BRXS01000004">
    <property type="protein sequence ID" value="GLC26079.1"/>
    <property type="molecule type" value="Genomic_DNA"/>
</dbReference>
<keyword evidence="1" id="KW-0677">Repeat</keyword>
<dbReference type="InterPro" id="IPR019734">
    <property type="entry name" value="TPR_rpt"/>
</dbReference>
<evidence type="ECO:0000313" key="6">
    <source>
        <dbReference type="Proteomes" id="UP001161325"/>
    </source>
</evidence>
<proteinExistence type="predicted"/>
<feature type="repeat" description="TPR" evidence="3">
    <location>
        <begin position="20"/>
        <end position="53"/>
    </location>
</feature>
<dbReference type="PANTHER" id="PTHR44858">
    <property type="entry name" value="TETRATRICOPEPTIDE REPEAT PROTEIN 6"/>
    <property type="match status" value="1"/>
</dbReference>
<feature type="region of interest" description="Disordered" evidence="4">
    <location>
        <begin position="138"/>
        <end position="170"/>
    </location>
</feature>
<accession>A0AA37Q490</accession>
<keyword evidence="2 3" id="KW-0802">TPR repeat</keyword>
<evidence type="ECO:0008006" key="7">
    <source>
        <dbReference type="Google" id="ProtNLM"/>
    </source>
</evidence>
<evidence type="ECO:0000256" key="2">
    <source>
        <dbReference type="ARBA" id="ARBA00022803"/>
    </source>
</evidence>
<dbReference type="SMART" id="SM00028">
    <property type="entry name" value="TPR"/>
    <property type="match status" value="3"/>
</dbReference>
<dbReference type="PANTHER" id="PTHR44858:SF1">
    <property type="entry name" value="UDP-N-ACETYLGLUCOSAMINE--PEPTIDE N-ACETYLGLUCOSAMINYLTRANSFERASE SPINDLY-RELATED"/>
    <property type="match status" value="1"/>
</dbReference>
<sequence length="170" mass="18320">MSWWSRLTGGKSESESKAGRVDYLSEALALERQGDYDAALTSYRLALRDRPNDQRVLQNMAIAFSRLGQLEEAIRCYRRALELDPGLGGAHYGLAFLLLKRGDHEGAAEHLQAFLARPPHSPDAERWVRHAQQTLEAMRSPGGLDGGADASVGTDVPPGASGPTAPGGRG</sequence>
<dbReference type="SUPFAM" id="SSF48452">
    <property type="entry name" value="TPR-like"/>
    <property type="match status" value="1"/>
</dbReference>
<feature type="repeat" description="TPR" evidence="3">
    <location>
        <begin position="54"/>
        <end position="87"/>
    </location>
</feature>
<dbReference type="InterPro" id="IPR050498">
    <property type="entry name" value="Ycf3"/>
</dbReference>
<evidence type="ECO:0000256" key="1">
    <source>
        <dbReference type="ARBA" id="ARBA00022737"/>
    </source>
</evidence>
<dbReference type="Pfam" id="PF13432">
    <property type="entry name" value="TPR_16"/>
    <property type="match status" value="2"/>
</dbReference>
<comment type="caution">
    <text evidence="5">The sequence shown here is derived from an EMBL/GenBank/DDBJ whole genome shotgun (WGS) entry which is preliminary data.</text>
</comment>
<evidence type="ECO:0000313" key="5">
    <source>
        <dbReference type="EMBL" id="GLC26079.1"/>
    </source>
</evidence>
<dbReference type="RefSeq" id="WP_284350548.1">
    <property type="nucleotide sequence ID" value="NZ_BRXS01000004.1"/>
</dbReference>
<reference evidence="5" key="1">
    <citation type="submission" date="2022-08" db="EMBL/GenBank/DDBJ databases">
        <title>Draft genome sequencing of Roseisolibacter agri AW1220.</title>
        <authorList>
            <person name="Tobiishi Y."/>
            <person name="Tonouchi A."/>
        </authorList>
    </citation>
    <scope>NUCLEOTIDE SEQUENCE</scope>
    <source>
        <strain evidence="5">AW1220</strain>
    </source>
</reference>
<dbReference type="Proteomes" id="UP001161325">
    <property type="component" value="Unassembled WGS sequence"/>
</dbReference>
<protein>
    <recommendedName>
        <fullName evidence="7">Tetratricopeptide repeat protein</fullName>
    </recommendedName>
</protein>
<dbReference type="PROSITE" id="PS50293">
    <property type="entry name" value="TPR_REGION"/>
    <property type="match status" value="1"/>
</dbReference>
<evidence type="ECO:0000256" key="4">
    <source>
        <dbReference type="SAM" id="MobiDB-lite"/>
    </source>
</evidence>
<gene>
    <name evidence="5" type="ORF">rosag_25920</name>
</gene>
<evidence type="ECO:0000256" key="3">
    <source>
        <dbReference type="PROSITE-ProRule" id="PRU00339"/>
    </source>
</evidence>
<dbReference type="PROSITE" id="PS50005">
    <property type="entry name" value="TPR"/>
    <property type="match status" value="2"/>
</dbReference>
<keyword evidence="6" id="KW-1185">Reference proteome</keyword>